<keyword evidence="2 6" id="KW-0812">Transmembrane</keyword>
<feature type="transmembrane region" description="Helical" evidence="6">
    <location>
        <begin position="46"/>
        <end position="66"/>
    </location>
</feature>
<evidence type="ECO:0000256" key="5">
    <source>
        <dbReference type="ARBA" id="ARBA00038359"/>
    </source>
</evidence>
<comment type="subcellular location">
    <subcellularLocation>
        <location evidence="1">Membrane</location>
        <topology evidence="1">Multi-pass membrane protein</topology>
    </subcellularLocation>
</comment>
<dbReference type="GO" id="GO:0016020">
    <property type="term" value="C:membrane"/>
    <property type="evidence" value="ECO:0007669"/>
    <property type="project" value="UniProtKB-SubCell"/>
</dbReference>
<evidence type="ECO:0000256" key="2">
    <source>
        <dbReference type="ARBA" id="ARBA00022692"/>
    </source>
</evidence>
<proteinExistence type="inferred from homology"/>
<evidence type="ECO:0000256" key="3">
    <source>
        <dbReference type="ARBA" id="ARBA00022989"/>
    </source>
</evidence>
<evidence type="ECO:0000313" key="8">
    <source>
        <dbReference type="EMBL" id="KAK4150610.1"/>
    </source>
</evidence>
<keyword evidence="9" id="KW-1185">Reference proteome</keyword>
<feature type="transmembrane region" description="Helical" evidence="6">
    <location>
        <begin position="127"/>
        <end position="148"/>
    </location>
</feature>
<feature type="transmembrane region" description="Helical" evidence="6">
    <location>
        <begin position="86"/>
        <end position="115"/>
    </location>
</feature>
<dbReference type="PANTHER" id="PTHR33048:SF42">
    <property type="entry name" value="INTEGRAL MEMBRANE PROTEIN"/>
    <property type="match status" value="1"/>
</dbReference>
<evidence type="ECO:0000256" key="6">
    <source>
        <dbReference type="SAM" id="Phobius"/>
    </source>
</evidence>
<feature type="transmembrane region" description="Helical" evidence="6">
    <location>
        <begin position="15"/>
        <end position="34"/>
    </location>
</feature>
<organism evidence="8 9">
    <name type="scientific">Chaetomidium leptoderma</name>
    <dbReference type="NCBI Taxonomy" id="669021"/>
    <lineage>
        <taxon>Eukaryota</taxon>
        <taxon>Fungi</taxon>
        <taxon>Dikarya</taxon>
        <taxon>Ascomycota</taxon>
        <taxon>Pezizomycotina</taxon>
        <taxon>Sordariomycetes</taxon>
        <taxon>Sordariomycetidae</taxon>
        <taxon>Sordariales</taxon>
        <taxon>Chaetomiaceae</taxon>
        <taxon>Chaetomidium</taxon>
    </lineage>
</organism>
<reference evidence="8" key="1">
    <citation type="journal article" date="2023" name="Mol. Phylogenet. Evol.">
        <title>Genome-scale phylogeny and comparative genomics of the fungal order Sordariales.</title>
        <authorList>
            <person name="Hensen N."/>
            <person name="Bonometti L."/>
            <person name="Westerberg I."/>
            <person name="Brannstrom I.O."/>
            <person name="Guillou S."/>
            <person name="Cros-Aarteil S."/>
            <person name="Calhoun S."/>
            <person name="Haridas S."/>
            <person name="Kuo A."/>
            <person name="Mondo S."/>
            <person name="Pangilinan J."/>
            <person name="Riley R."/>
            <person name="LaButti K."/>
            <person name="Andreopoulos B."/>
            <person name="Lipzen A."/>
            <person name="Chen C."/>
            <person name="Yan M."/>
            <person name="Daum C."/>
            <person name="Ng V."/>
            <person name="Clum A."/>
            <person name="Steindorff A."/>
            <person name="Ohm R.A."/>
            <person name="Martin F."/>
            <person name="Silar P."/>
            <person name="Natvig D.O."/>
            <person name="Lalanne C."/>
            <person name="Gautier V."/>
            <person name="Ament-Velasquez S.L."/>
            <person name="Kruys A."/>
            <person name="Hutchinson M.I."/>
            <person name="Powell A.J."/>
            <person name="Barry K."/>
            <person name="Miller A.N."/>
            <person name="Grigoriev I.V."/>
            <person name="Debuchy R."/>
            <person name="Gladieux P."/>
            <person name="Hiltunen Thoren M."/>
            <person name="Johannesson H."/>
        </authorList>
    </citation>
    <scope>NUCLEOTIDE SEQUENCE</scope>
    <source>
        <strain evidence="8">CBS 538.74</strain>
    </source>
</reference>
<evidence type="ECO:0000259" key="7">
    <source>
        <dbReference type="Pfam" id="PF20684"/>
    </source>
</evidence>
<keyword evidence="3 6" id="KW-1133">Transmembrane helix</keyword>
<dbReference type="AlphaFoldDB" id="A0AAN6VG06"/>
<evidence type="ECO:0000256" key="4">
    <source>
        <dbReference type="ARBA" id="ARBA00023136"/>
    </source>
</evidence>
<feature type="domain" description="Rhodopsin" evidence="7">
    <location>
        <begin position="30"/>
        <end position="175"/>
    </location>
</feature>
<accession>A0AAN6VG06</accession>
<reference evidence="8" key="2">
    <citation type="submission" date="2023-05" db="EMBL/GenBank/DDBJ databases">
        <authorList>
            <consortium name="Lawrence Berkeley National Laboratory"/>
            <person name="Steindorff A."/>
            <person name="Hensen N."/>
            <person name="Bonometti L."/>
            <person name="Westerberg I."/>
            <person name="Brannstrom I.O."/>
            <person name="Guillou S."/>
            <person name="Cros-Aarteil S."/>
            <person name="Calhoun S."/>
            <person name="Haridas S."/>
            <person name="Kuo A."/>
            <person name="Mondo S."/>
            <person name="Pangilinan J."/>
            <person name="Riley R."/>
            <person name="Labutti K."/>
            <person name="Andreopoulos B."/>
            <person name="Lipzen A."/>
            <person name="Chen C."/>
            <person name="Yanf M."/>
            <person name="Daum C."/>
            <person name="Ng V."/>
            <person name="Clum A."/>
            <person name="Ohm R."/>
            <person name="Martin F."/>
            <person name="Silar P."/>
            <person name="Natvig D."/>
            <person name="Lalanne C."/>
            <person name="Gautier V."/>
            <person name="Ament-Velasquez S.L."/>
            <person name="Kruys A."/>
            <person name="Hutchinson M.I."/>
            <person name="Powell A.J."/>
            <person name="Barry K."/>
            <person name="Miller A.N."/>
            <person name="Grigoriev I.V."/>
            <person name="Debuchy R."/>
            <person name="Gladieux P."/>
            <person name="Thoren M.H."/>
            <person name="Johannesson H."/>
        </authorList>
    </citation>
    <scope>NUCLEOTIDE SEQUENCE</scope>
    <source>
        <strain evidence="8">CBS 538.74</strain>
    </source>
</reference>
<keyword evidence="4 6" id="KW-0472">Membrane</keyword>
<dbReference type="InterPro" id="IPR052337">
    <property type="entry name" value="SAT4-like"/>
</dbReference>
<protein>
    <recommendedName>
        <fullName evidence="7">Rhodopsin domain-containing protein</fullName>
    </recommendedName>
</protein>
<dbReference type="PANTHER" id="PTHR33048">
    <property type="entry name" value="PTH11-LIKE INTEGRAL MEMBRANE PROTEIN (AFU_ORTHOLOGUE AFUA_5G11245)"/>
    <property type="match status" value="1"/>
</dbReference>
<dbReference type="Proteomes" id="UP001302745">
    <property type="component" value="Unassembled WGS sequence"/>
</dbReference>
<dbReference type="Pfam" id="PF20684">
    <property type="entry name" value="Fung_rhodopsin"/>
    <property type="match status" value="1"/>
</dbReference>
<name>A0AAN6VG06_9PEZI</name>
<evidence type="ECO:0000313" key="9">
    <source>
        <dbReference type="Proteomes" id="UP001302745"/>
    </source>
</evidence>
<dbReference type="InterPro" id="IPR049326">
    <property type="entry name" value="Rhodopsin_dom_fungi"/>
</dbReference>
<evidence type="ECO:0000256" key="1">
    <source>
        <dbReference type="ARBA" id="ARBA00004141"/>
    </source>
</evidence>
<sequence length="191" mass="21367">MPATDDAWLARDFLATLWSMVAVSGVFIALKLLARARKRMRWWWDDYLMLMSWLCLVIASASLTAAESHGLGRHVQFLDSVARTAVLRFSYLAAVLAIIASVWSKVSFALFLLRISSSGCTEWTRRGILGIIVSLNAMLVTAITMILISCRPVEKTWRPEIEGTCLHDNVKVYWTMALAGSCHCLLQNDEG</sequence>
<comment type="similarity">
    <text evidence="5">Belongs to the SAT4 family.</text>
</comment>
<gene>
    <name evidence="8" type="ORF">C8A00DRAFT_17890</name>
</gene>
<dbReference type="EMBL" id="MU857060">
    <property type="protein sequence ID" value="KAK4150610.1"/>
    <property type="molecule type" value="Genomic_DNA"/>
</dbReference>
<comment type="caution">
    <text evidence="8">The sequence shown here is derived from an EMBL/GenBank/DDBJ whole genome shotgun (WGS) entry which is preliminary data.</text>
</comment>